<proteinExistence type="predicted"/>
<accession>A0A1H9E6T5</accession>
<sequence>MPKPLLTPEPIKAKALELLRQLNGLSYADALYALEVAQRTMEDAVERLQKEQRFTPPVFQQCSPKDSGDRL</sequence>
<name>A0A1H9E6T5_9BURK</name>
<dbReference type="RefSeq" id="WP_091451418.1">
    <property type="nucleotide sequence ID" value="NZ_FOGD01000001.1"/>
</dbReference>
<dbReference type="STRING" id="180197.SAMN02982919_00216"/>
<evidence type="ECO:0000313" key="1">
    <source>
        <dbReference type="EMBL" id="SEQ21389.1"/>
    </source>
</evidence>
<dbReference type="EMBL" id="FOGD01000001">
    <property type="protein sequence ID" value="SEQ21389.1"/>
    <property type="molecule type" value="Genomic_DNA"/>
</dbReference>
<evidence type="ECO:0000313" key="2">
    <source>
        <dbReference type="Proteomes" id="UP000199766"/>
    </source>
</evidence>
<protein>
    <submittedName>
        <fullName evidence="1">Uncharacterized protein</fullName>
    </submittedName>
</protein>
<dbReference type="AlphaFoldDB" id="A0A1H9E6T5"/>
<keyword evidence="2" id="KW-1185">Reference proteome</keyword>
<organism evidence="1 2">
    <name type="scientific">Giesbergeria anulus</name>
    <dbReference type="NCBI Taxonomy" id="180197"/>
    <lineage>
        <taxon>Bacteria</taxon>
        <taxon>Pseudomonadati</taxon>
        <taxon>Pseudomonadota</taxon>
        <taxon>Betaproteobacteria</taxon>
        <taxon>Burkholderiales</taxon>
        <taxon>Comamonadaceae</taxon>
        <taxon>Giesbergeria</taxon>
    </lineage>
</organism>
<dbReference type="Proteomes" id="UP000199766">
    <property type="component" value="Unassembled WGS sequence"/>
</dbReference>
<reference evidence="1 2" key="1">
    <citation type="submission" date="2016-10" db="EMBL/GenBank/DDBJ databases">
        <authorList>
            <person name="de Groot N.N."/>
        </authorList>
    </citation>
    <scope>NUCLEOTIDE SEQUENCE [LARGE SCALE GENOMIC DNA]</scope>
    <source>
        <strain evidence="1 2">ATCC 35958</strain>
    </source>
</reference>
<gene>
    <name evidence="1" type="ORF">SAMN02982919_00216</name>
</gene>